<comment type="caution">
    <text evidence="1">The sequence shown here is derived from an EMBL/GenBank/DDBJ whole genome shotgun (WGS) entry which is preliminary data.</text>
</comment>
<protein>
    <submittedName>
        <fullName evidence="1">Uncharacterized protein</fullName>
    </submittedName>
</protein>
<evidence type="ECO:0000313" key="1">
    <source>
        <dbReference type="EMBL" id="GME45634.1"/>
    </source>
</evidence>
<proteinExistence type="predicted"/>
<dbReference type="EMBL" id="BSXG01000120">
    <property type="protein sequence ID" value="GME45634.1"/>
    <property type="molecule type" value="Genomic_DNA"/>
</dbReference>
<evidence type="ECO:0000313" key="2">
    <source>
        <dbReference type="Proteomes" id="UP001165186"/>
    </source>
</evidence>
<sequence length="220" mass="24545">MAEREGQRHHNGLTRAEKAEGRRAEFLLRVAAAEAFRPVQLEEQVAQRAEKEAHPREAEVAFHKAGAVEAVQHRLEGEGEALQTEAGEVFRKEGEGAGCQAAVVAAELLLLRQLVVEREEQLVGFQPEAEVGERLVEFQLEVEVEPLEVFRPGEAVEEHFRQVAEEDWLEGHQLEEAVVGLLLRRQLPLGLFQAQAVDQRVQGQQPHSLMGLEGQAPPQQ</sequence>
<name>A0ACB5SLL6_9PEZI</name>
<organism evidence="1 2">
    <name type="scientific">Neofusicoccum parvum</name>
    <dbReference type="NCBI Taxonomy" id="310453"/>
    <lineage>
        <taxon>Eukaryota</taxon>
        <taxon>Fungi</taxon>
        <taxon>Dikarya</taxon>
        <taxon>Ascomycota</taxon>
        <taxon>Pezizomycotina</taxon>
        <taxon>Dothideomycetes</taxon>
        <taxon>Dothideomycetes incertae sedis</taxon>
        <taxon>Botryosphaeriales</taxon>
        <taxon>Botryosphaeriaceae</taxon>
        <taxon>Neofusicoccum</taxon>
    </lineage>
</organism>
<dbReference type="Proteomes" id="UP001165186">
    <property type="component" value="Unassembled WGS sequence"/>
</dbReference>
<keyword evidence="2" id="KW-1185">Reference proteome</keyword>
<accession>A0ACB5SLL6</accession>
<reference evidence="1" key="1">
    <citation type="submission" date="2024-09" db="EMBL/GenBank/DDBJ databases">
        <title>Draft Genome Sequences of Neofusicoccum parvum.</title>
        <authorList>
            <person name="Ashida A."/>
            <person name="Camagna M."/>
            <person name="Tanaka A."/>
            <person name="Takemoto D."/>
        </authorList>
    </citation>
    <scope>NUCLEOTIDE SEQUENCE</scope>
    <source>
        <strain evidence="1">PPO83</strain>
    </source>
</reference>
<gene>
    <name evidence="1" type="primary">g7837</name>
    <name evidence="1" type="ORF">NpPPO83_00007837</name>
</gene>